<dbReference type="AlphaFoldDB" id="A0A401QCN0"/>
<proteinExistence type="predicted"/>
<evidence type="ECO:0000256" key="4">
    <source>
        <dbReference type="ARBA" id="ARBA00023136"/>
    </source>
</evidence>
<protein>
    <recommendedName>
        <fullName evidence="8">G-protein coupled receptors family 1 profile domain-containing protein</fullName>
    </recommendedName>
</protein>
<evidence type="ECO:0000313" key="6">
    <source>
        <dbReference type="EMBL" id="GCB83131.1"/>
    </source>
</evidence>
<evidence type="ECO:0008006" key="8">
    <source>
        <dbReference type="Google" id="ProtNLM"/>
    </source>
</evidence>
<dbReference type="InterPro" id="IPR007237">
    <property type="entry name" value="CD20-like"/>
</dbReference>
<gene>
    <name evidence="6" type="ORF">scyTo_0024050</name>
</gene>
<dbReference type="EMBL" id="BFAA01038196">
    <property type="protein sequence ID" value="GCB83131.1"/>
    <property type="molecule type" value="Genomic_DNA"/>
</dbReference>
<evidence type="ECO:0000256" key="2">
    <source>
        <dbReference type="ARBA" id="ARBA00022692"/>
    </source>
</evidence>
<keyword evidence="2 5" id="KW-0812">Transmembrane</keyword>
<feature type="transmembrane region" description="Helical" evidence="5">
    <location>
        <begin position="18"/>
        <end position="43"/>
    </location>
</feature>
<evidence type="ECO:0000256" key="3">
    <source>
        <dbReference type="ARBA" id="ARBA00022989"/>
    </source>
</evidence>
<dbReference type="GO" id="GO:0016020">
    <property type="term" value="C:membrane"/>
    <property type="evidence" value="ECO:0007669"/>
    <property type="project" value="UniProtKB-SubCell"/>
</dbReference>
<evidence type="ECO:0000313" key="7">
    <source>
        <dbReference type="Proteomes" id="UP000288216"/>
    </source>
</evidence>
<name>A0A401QCN0_SCYTO</name>
<organism evidence="6 7">
    <name type="scientific">Scyliorhinus torazame</name>
    <name type="common">Cloudy catshark</name>
    <name type="synonym">Catulus torazame</name>
    <dbReference type="NCBI Taxonomy" id="75743"/>
    <lineage>
        <taxon>Eukaryota</taxon>
        <taxon>Metazoa</taxon>
        <taxon>Chordata</taxon>
        <taxon>Craniata</taxon>
        <taxon>Vertebrata</taxon>
        <taxon>Chondrichthyes</taxon>
        <taxon>Elasmobranchii</taxon>
        <taxon>Galeomorphii</taxon>
        <taxon>Galeoidea</taxon>
        <taxon>Carcharhiniformes</taxon>
        <taxon>Scyliorhinidae</taxon>
        <taxon>Scyliorhinus</taxon>
    </lineage>
</organism>
<dbReference type="Pfam" id="PF04103">
    <property type="entry name" value="CD20"/>
    <property type="match status" value="1"/>
</dbReference>
<keyword evidence="3 5" id="KW-1133">Transmembrane helix</keyword>
<comment type="subcellular location">
    <subcellularLocation>
        <location evidence="1">Membrane</location>
        <topology evidence="1">Multi-pass membrane protein</topology>
    </subcellularLocation>
</comment>
<evidence type="ECO:0000256" key="1">
    <source>
        <dbReference type="ARBA" id="ARBA00004141"/>
    </source>
</evidence>
<feature type="non-terminal residue" evidence="6">
    <location>
        <position position="71"/>
    </location>
</feature>
<dbReference type="Proteomes" id="UP000288216">
    <property type="component" value="Unassembled WGS sequence"/>
</dbReference>
<sequence length="71" mass="7973">LGISGFLAIISENQPRKVLLKVCLACSLLGVVITAIQLIIYLLDLAKMNRINLYCNPMGYKLKCYQRADKE</sequence>
<evidence type="ECO:0000256" key="5">
    <source>
        <dbReference type="SAM" id="Phobius"/>
    </source>
</evidence>
<feature type="non-terminal residue" evidence="6">
    <location>
        <position position="1"/>
    </location>
</feature>
<accession>A0A401QCN0</accession>
<keyword evidence="7" id="KW-1185">Reference proteome</keyword>
<keyword evidence="4 5" id="KW-0472">Membrane</keyword>
<comment type="caution">
    <text evidence="6">The sequence shown here is derived from an EMBL/GenBank/DDBJ whole genome shotgun (WGS) entry which is preliminary data.</text>
</comment>
<reference evidence="6 7" key="1">
    <citation type="journal article" date="2018" name="Nat. Ecol. Evol.">
        <title>Shark genomes provide insights into elasmobranch evolution and the origin of vertebrates.</title>
        <authorList>
            <person name="Hara Y"/>
            <person name="Yamaguchi K"/>
            <person name="Onimaru K"/>
            <person name="Kadota M"/>
            <person name="Koyanagi M"/>
            <person name="Keeley SD"/>
            <person name="Tatsumi K"/>
            <person name="Tanaka K"/>
            <person name="Motone F"/>
            <person name="Kageyama Y"/>
            <person name="Nozu R"/>
            <person name="Adachi N"/>
            <person name="Nishimura O"/>
            <person name="Nakagawa R"/>
            <person name="Tanegashima C"/>
            <person name="Kiyatake I"/>
            <person name="Matsumoto R"/>
            <person name="Murakumo K"/>
            <person name="Nishida K"/>
            <person name="Terakita A"/>
            <person name="Kuratani S"/>
            <person name="Sato K"/>
            <person name="Hyodo S Kuraku.S."/>
        </authorList>
    </citation>
    <scope>NUCLEOTIDE SEQUENCE [LARGE SCALE GENOMIC DNA]</scope>
</reference>